<evidence type="ECO:0000313" key="4">
    <source>
        <dbReference type="Proteomes" id="UP000325755"/>
    </source>
</evidence>
<comment type="similarity">
    <text evidence="1">Belongs to the VgrG protein family.</text>
</comment>
<dbReference type="InterPro" id="IPR006533">
    <property type="entry name" value="T6SS_Vgr_RhsGE"/>
</dbReference>
<dbReference type="Proteomes" id="UP000325755">
    <property type="component" value="Chromosome"/>
</dbReference>
<sequence length="812" mass="89006">MNAFSQLNNSERRFTFNSDKLAENTFEVARFEGEEALSALYRFELLLVSRNGEIDERSLVGTSAQLSLNDGVENGNATIYRGLIQEFSYEYRIESWTFYRAILAPKLWTLNTYILSEVYLNKNRPEIFKTILENAGLTHNDFDLRLSDSASDAFRRDYICQYRESYWAFISRWAERLGIYWWYEEIDGMEKAIFTDTRMVHNDNAITLHYQPPGEPEAGIARTRAYQSLRRIAQNLPRQLVIRDYSADRASQELKGTAQVDQAGTGEIHLFGRKLKSNMEIEQRARLHAEMLLCRADIFSGGSNATGLRCGHLIRLEQHPRAGFNRRYLLTEVKHRGSQAGLLLDGLGIPAESGGNDFYSAEFSAIPDNVQFRPEMKHAWPMVTGSINAFIDAEGSGKYAELNENGEYKVQLPFDITQKQADRGSAWIRMATPYAGRDHGMHFPLHKGTEVLLSFINGDPDQPVIIAAVPNSVTPNVVTNENETQSRIQTAGGNSLEFEDMENRQGIHLFSPVANTKIHIGAQPPKPKAAGSDTSDFWQAPEGHGDTVEGNLASGEGNVVSGELNGVSIETGGLLFEAAIGRISFFAASNETITGAKTESVTGLSTEIMTGGKIETVTGLCTETVAGDKTETITGLCTETVAGGKNETVSGLCIENFNGDKTESVLGDLTENTTGLKTETVAGMCTERFNGSKYEYIVGTSTESVLGDKTETTTGACVESIQGDKTETVTGDCTETIIGDKTEIITGMCIGNVTGDKTETISGSLIDGVFGDRQETTVGVKTEISTVKTQEIETNVLTATILMTTGCAIFTA</sequence>
<protein>
    <submittedName>
        <fullName evidence="3">Type VI secretion system tip protein VgrG</fullName>
    </submittedName>
</protein>
<organism evidence="3 4">
    <name type="scientific">Candidatus Methylospira mobilis</name>
    <dbReference type="NCBI Taxonomy" id="1808979"/>
    <lineage>
        <taxon>Bacteria</taxon>
        <taxon>Pseudomonadati</taxon>
        <taxon>Pseudomonadota</taxon>
        <taxon>Gammaproteobacteria</taxon>
        <taxon>Methylococcales</taxon>
        <taxon>Methylococcaceae</taxon>
        <taxon>Candidatus Methylospira</taxon>
    </lineage>
</organism>
<evidence type="ECO:0000313" key="3">
    <source>
        <dbReference type="EMBL" id="QFY44130.1"/>
    </source>
</evidence>
<accession>A0A5Q0BJZ5</accession>
<dbReference type="SUPFAM" id="SSF69255">
    <property type="entry name" value="gp5 N-terminal domain-like"/>
    <property type="match status" value="1"/>
</dbReference>
<dbReference type="SUPFAM" id="SSF69349">
    <property type="entry name" value="Phage fibre proteins"/>
    <property type="match status" value="2"/>
</dbReference>
<proteinExistence type="inferred from homology"/>
<dbReference type="AlphaFoldDB" id="A0A5Q0BJZ5"/>
<dbReference type="Gene3D" id="3.55.50.10">
    <property type="entry name" value="Baseplate protein-like domains"/>
    <property type="match status" value="1"/>
</dbReference>
<feature type="domain" description="Gp5/Type VI secretion system Vgr protein OB-fold" evidence="2">
    <location>
        <begin position="405"/>
        <end position="468"/>
    </location>
</feature>
<dbReference type="NCBIfam" id="TIGR03361">
    <property type="entry name" value="VI_Rhs_Vgr"/>
    <property type="match status" value="1"/>
</dbReference>
<dbReference type="SUPFAM" id="SSF69279">
    <property type="entry name" value="Phage tail proteins"/>
    <property type="match status" value="2"/>
</dbReference>
<dbReference type="OrthoDB" id="9762420at2"/>
<dbReference type="Gene3D" id="4.10.220.110">
    <property type="match status" value="1"/>
</dbReference>
<dbReference type="Gene3D" id="2.30.110.50">
    <property type="match status" value="1"/>
</dbReference>
<gene>
    <name evidence="3" type="primary">tssI</name>
    <name evidence="3" type="ORF">F6R98_17060</name>
</gene>
<evidence type="ECO:0000256" key="1">
    <source>
        <dbReference type="ARBA" id="ARBA00005558"/>
    </source>
</evidence>
<reference evidence="3 4" key="1">
    <citation type="submission" date="2019-09" db="EMBL/GenBank/DDBJ databases">
        <title>Ecophysiology of the spiral-shaped methanotroph Methylospira mobilis as revealed by the complete genome sequence.</title>
        <authorList>
            <person name="Oshkin I.Y."/>
            <person name="Dedysh S.N."/>
            <person name="Miroshnikov K."/>
            <person name="Danilova O.V."/>
            <person name="Hakobyan A."/>
            <person name="Liesack W."/>
        </authorList>
    </citation>
    <scope>NUCLEOTIDE SEQUENCE [LARGE SCALE GENOMIC DNA]</scope>
    <source>
        <strain evidence="3 4">Shm1</strain>
    </source>
</reference>
<dbReference type="Pfam" id="PF05954">
    <property type="entry name" value="Phage_GPD"/>
    <property type="match status" value="1"/>
</dbReference>
<name>A0A5Q0BJZ5_9GAMM</name>
<dbReference type="InterPro" id="IPR017847">
    <property type="entry name" value="T6SS_RhsGE_Vgr_subset"/>
</dbReference>
<keyword evidence="4" id="KW-1185">Reference proteome</keyword>
<dbReference type="Gene3D" id="2.40.50.230">
    <property type="entry name" value="Gp5 N-terminal domain"/>
    <property type="match status" value="1"/>
</dbReference>
<dbReference type="EMBL" id="CP044205">
    <property type="protein sequence ID" value="QFY44130.1"/>
    <property type="molecule type" value="Genomic_DNA"/>
</dbReference>
<dbReference type="Pfam" id="PF04717">
    <property type="entry name" value="Phage_base_V"/>
    <property type="match status" value="1"/>
</dbReference>
<dbReference type="RefSeq" id="WP_153250098.1">
    <property type="nucleotide sequence ID" value="NZ_CP044205.1"/>
</dbReference>
<dbReference type="InterPro" id="IPR037026">
    <property type="entry name" value="Vgr_OB-fold_dom_sf"/>
</dbReference>
<dbReference type="InParanoid" id="A0A5Q0BJZ5"/>
<dbReference type="NCBIfam" id="TIGR01646">
    <property type="entry name" value="vgr_GE"/>
    <property type="match status" value="1"/>
</dbReference>
<evidence type="ECO:0000259" key="2">
    <source>
        <dbReference type="Pfam" id="PF04717"/>
    </source>
</evidence>
<dbReference type="KEGG" id="mmob:F6R98_17060"/>
<dbReference type="InterPro" id="IPR006531">
    <property type="entry name" value="Gp5/Vgr_OB"/>
</dbReference>